<feature type="domain" description="N-acetyltransferase" evidence="1">
    <location>
        <begin position="212"/>
        <end position="362"/>
    </location>
</feature>
<dbReference type="InterPro" id="IPR050712">
    <property type="entry name" value="NAD(P)H-dep_reductase"/>
</dbReference>
<evidence type="ECO:0000259" key="1">
    <source>
        <dbReference type="PROSITE" id="PS51186"/>
    </source>
</evidence>
<dbReference type="GO" id="GO:0016747">
    <property type="term" value="F:acyltransferase activity, transferring groups other than amino-acyl groups"/>
    <property type="evidence" value="ECO:0007669"/>
    <property type="project" value="InterPro"/>
</dbReference>
<sequence length="368" mass="40541">MSSNLSRTPRHVLVIVASTRPGRLGPAIADWFVQAALPAATASGVTLDIADLADIGLPLLDEPEHPSSGTYVHEHTRSWSRQVAAADAFVVVTPEYNYGMPAALKNAFDVLYHEWAWKPVGFVSYGNTSAGTRSVQMTKQVVTTLRMLPIGATVALRIAESINDGQVLQSAGLDESARRMLLELSRVASAMRPLRTEPDGEVAGVAGPVDGLRLTMAQPDDLAELLVLQRCCWVQEALANDTLDLSPLRETLDELRESMSTWQVWCVRRQGRLVAAVRARAHERAWLIGRLMVAPDQAGNGIGSWLLSYVEQQAPQEETAYYELFTGHRSIHNIKRYERAGYVLTHDEDVPHGSVRLTKQRQPAAFVM</sequence>
<reference evidence="2 3" key="1">
    <citation type="submission" date="2020-08" db="EMBL/GenBank/DDBJ databases">
        <title>Sequencing the genomes of 1000 actinobacteria strains.</title>
        <authorList>
            <person name="Klenk H.-P."/>
        </authorList>
    </citation>
    <scope>NUCLEOTIDE SEQUENCE [LARGE SCALE GENOMIC DNA]</scope>
    <source>
        <strain evidence="2 3">DSM 45886</strain>
    </source>
</reference>
<dbReference type="GO" id="GO:0005829">
    <property type="term" value="C:cytosol"/>
    <property type="evidence" value="ECO:0007669"/>
    <property type="project" value="TreeGrafter"/>
</dbReference>
<dbReference type="InterPro" id="IPR005025">
    <property type="entry name" value="FMN_Rdtase-like_dom"/>
</dbReference>
<dbReference type="InterPro" id="IPR000182">
    <property type="entry name" value="GNAT_dom"/>
</dbReference>
<dbReference type="AlphaFoldDB" id="A0A7W7SK64"/>
<dbReference type="EMBL" id="JACHJW010000001">
    <property type="protein sequence ID" value="MBB4956293.1"/>
    <property type="molecule type" value="Genomic_DNA"/>
</dbReference>
<dbReference type="Pfam" id="PF03358">
    <property type="entry name" value="FMN_red"/>
    <property type="match status" value="1"/>
</dbReference>
<dbReference type="GO" id="GO:0010181">
    <property type="term" value="F:FMN binding"/>
    <property type="evidence" value="ECO:0007669"/>
    <property type="project" value="TreeGrafter"/>
</dbReference>
<dbReference type="Pfam" id="PF00583">
    <property type="entry name" value="Acetyltransf_1"/>
    <property type="match status" value="1"/>
</dbReference>
<dbReference type="InterPro" id="IPR029039">
    <property type="entry name" value="Flavoprotein-like_sf"/>
</dbReference>
<evidence type="ECO:0000313" key="3">
    <source>
        <dbReference type="Proteomes" id="UP000578819"/>
    </source>
</evidence>
<dbReference type="PANTHER" id="PTHR30543">
    <property type="entry name" value="CHROMATE REDUCTASE"/>
    <property type="match status" value="1"/>
</dbReference>
<dbReference type="SUPFAM" id="SSF52218">
    <property type="entry name" value="Flavoproteins"/>
    <property type="match status" value="1"/>
</dbReference>
<dbReference type="PANTHER" id="PTHR30543:SF21">
    <property type="entry name" value="NAD(P)H-DEPENDENT FMN REDUCTASE LOT6"/>
    <property type="match status" value="1"/>
</dbReference>
<proteinExistence type="predicted"/>
<evidence type="ECO:0000313" key="2">
    <source>
        <dbReference type="EMBL" id="MBB4956293.1"/>
    </source>
</evidence>
<keyword evidence="3" id="KW-1185">Reference proteome</keyword>
<comment type="caution">
    <text evidence="2">The sequence shown here is derived from an EMBL/GenBank/DDBJ whole genome shotgun (WGS) entry which is preliminary data.</text>
</comment>
<keyword evidence="2" id="KW-0808">Transferase</keyword>
<dbReference type="InterPro" id="IPR016181">
    <property type="entry name" value="Acyl_CoA_acyltransferase"/>
</dbReference>
<dbReference type="Gene3D" id="3.40.630.30">
    <property type="match status" value="1"/>
</dbReference>
<dbReference type="RefSeq" id="WP_184531663.1">
    <property type="nucleotide sequence ID" value="NZ_JACHJW010000001.1"/>
</dbReference>
<organism evidence="2 3">
    <name type="scientific">Micromonospora polyrhachis</name>
    <dbReference type="NCBI Taxonomy" id="1282883"/>
    <lineage>
        <taxon>Bacteria</taxon>
        <taxon>Bacillati</taxon>
        <taxon>Actinomycetota</taxon>
        <taxon>Actinomycetes</taxon>
        <taxon>Micromonosporales</taxon>
        <taxon>Micromonosporaceae</taxon>
        <taxon>Micromonospora</taxon>
    </lineage>
</organism>
<protein>
    <submittedName>
        <fullName evidence="2">NAD(P)H-dependent FMN reductase/GNAT superfamily N-acetyltransferase</fullName>
    </submittedName>
</protein>
<dbReference type="PROSITE" id="PS51186">
    <property type="entry name" value="GNAT"/>
    <property type="match status" value="1"/>
</dbReference>
<gene>
    <name evidence="2" type="ORF">FHR38_000026</name>
</gene>
<dbReference type="SUPFAM" id="SSF55729">
    <property type="entry name" value="Acyl-CoA N-acyltransferases (Nat)"/>
    <property type="match status" value="1"/>
</dbReference>
<dbReference type="Gene3D" id="3.40.50.360">
    <property type="match status" value="1"/>
</dbReference>
<dbReference type="GO" id="GO:0016491">
    <property type="term" value="F:oxidoreductase activity"/>
    <property type="evidence" value="ECO:0007669"/>
    <property type="project" value="InterPro"/>
</dbReference>
<accession>A0A7W7SK64</accession>
<dbReference type="Proteomes" id="UP000578819">
    <property type="component" value="Unassembled WGS sequence"/>
</dbReference>
<dbReference type="CDD" id="cd04301">
    <property type="entry name" value="NAT_SF"/>
    <property type="match status" value="1"/>
</dbReference>
<name>A0A7W7SK64_9ACTN</name>